<dbReference type="InterPro" id="IPR011335">
    <property type="entry name" value="Restrct_endonuc-II-like"/>
</dbReference>
<dbReference type="Gene3D" id="3.40.50.300">
    <property type="entry name" value="P-loop containing nucleotide triphosphate hydrolases"/>
    <property type="match status" value="1"/>
</dbReference>
<feature type="domain" description="ATPase" evidence="1">
    <location>
        <begin position="2"/>
        <end position="208"/>
    </location>
</feature>
<dbReference type="InterPro" id="IPR004256">
    <property type="entry name" value="DUF234"/>
</dbReference>
<protein>
    <submittedName>
        <fullName evidence="3">ATPase</fullName>
    </submittedName>
</protein>
<dbReference type="Pfam" id="PF01637">
    <property type="entry name" value="ATPase_2"/>
    <property type="match status" value="1"/>
</dbReference>
<proteinExistence type="predicted"/>
<dbReference type="OrthoDB" id="9813134at2"/>
<dbReference type="RefSeq" id="WP_125967787.1">
    <property type="nucleotide sequence ID" value="NZ_QXGK01000003.1"/>
</dbReference>
<keyword evidence="4" id="KW-1185">Reference proteome</keyword>
<dbReference type="InterPro" id="IPR011579">
    <property type="entry name" value="ATPase_dom"/>
</dbReference>
<sequence length="471" mass="53917">MFIGRDRELKALETMHESDRFEFAVIYGRRRVGKTALINRFIEGRKAIYFMGVESNAKQNLENLSQSILEGLDSSGDGPTANATFDSFQTALEHVFQRSRDERIVLAIDEYPYVARTSASLASTLQMLIDRYKDESKLMLILCGSSMSYMEDEVLAYKSPLYGRRTAQMRIEPFDFATTCRYFSRFSDEDKAVAYGIVGGTPQYLLQFDDRLGIEANLKRTLLNPASALFEEPESLLKQEVREPAIYNAIITAIATGASRLSEIAVKIGEPTSVCSGYLKNLLELGLIRRESPYGEKQSRKSLYAIDDNLFRFWYRFIPRNSSVIARGAQDLAWRRIEPQLNEYMGHVFEDICIQYLWSMLLNGDCPVDFKDLGRWWGNDQTLRSQTEIDIMGEQDADTALFGECKWTSEPVDVGVLDLLDHRSRLFRYTHTRLYLFSRSGFTTGCVEKAARMGNVELVSYDDILCYHETH</sequence>
<dbReference type="Pfam" id="PF03008">
    <property type="entry name" value="DUF234"/>
    <property type="match status" value="1"/>
</dbReference>
<dbReference type="Proteomes" id="UP000287470">
    <property type="component" value="Unassembled WGS sequence"/>
</dbReference>
<dbReference type="PANTHER" id="PTHR34704:SF1">
    <property type="entry name" value="ATPASE"/>
    <property type="match status" value="1"/>
</dbReference>
<name>A0A430FVV1_9BIFI</name>
<dbReference type="AlphaFoldDB" id="A0A430FVV1"/>
<dbReference type="GO" id="GO:0005524">
    <property type="term" value="F:ATP binding"/>
    <property type="evidence" value="ECO:0007669"/>
    <property type="project" value="InterPro"/>
</dbReference>
<reference evidence="3 4" key="1">
    <citation type="submission" date="2018-09" db="EMBL/GenBank/DDBJ databases">
        <title>Characterization of the phylogenetic diversity of five novel species belonging to the genus Bifidobacterium.</title>
        <authorList>
            <person name="Lugli G.A."/>
            <person name="Duranti S."/>
            <person name="Milani C."/>
        </authorList>
    </citation>
    <scope>NUCLEOTIDE SEQUENCE [LARGE SCALE GENOMIC DNA]</scope>
    <source>
        <strain evidence="3 4">2033B</strain>
    </source>
</reference>
<dbReference type="InterPro" id="IPR036390">
    <property type="entry name" value="WH_DNA-bd_sf"/>
</dbReference>
<evidence type="ECO:0000313" key="3">
    <source>
        <dbReference type="EMBL" id="RSX58154.1"/>
    </source>
</evidence>
<dbReference type="SUPFAM" id="SSF46785">
    <property type="entry name" value="Winged helix' DNA-binding domain"/>
    <property type="match status" value="1"/>
</dbReference>
<dbReference type="SUPFAM" id="SSF52980">
    <property type="entry name" value="Restriction endonuclease-like"/>
    <property type="match status" value="1"/>
</dbReference>
<evidence type="ECO:0000259" key="1">
    <source>
        <dbReference type="Pfam" id="PF01637"/>
    </source>
</evidence>
<dbReference type="EMBL" id="QXGK01000003">
    <property type="protein sequence ID" value="RSX58154.1"/>
    <property type="molecule type" value="Genomic_DNA"/>
</dbReference>
<dbReference type="InterPro" id="IPR027417">
    <property type="entry name" value="P-loop_NTPase"/>
</dbReference>
<evidence type="ECO:0000313" key="4">
    <source>
        <dbReference type="Proteomes" id="UP000287470"/>
    </source>
</evidence>
<evidence type="ECO:0000259" key="2">
    <source>
        <dbReference type="Pfam" id="PF03008"/>
    </source>
</evidence>
<accession>A0A430FVV1</accession>
<organism evidence="3 4">
    <name type="scientific">Bifidobacterium samirii</name>
    <dbReference type="NCBI Taxonomy" id="2306974"/>
    <lineage>
        <taxon>Bacteria</taxon>
        <taxon>Bacillati</taxon>
        <taxon>Actinomycetota</taxon>
        <taxon>Actinomycetes</taxon>
        <taxon>Bifidobacteriales</taxon>
        <taxon>Bifidobacteriaceae</taxon>
        <taxon>Bifidobacterium</taxon>
    </lineage>
</organism>
<comment type="caution">
    <text evidence="3">The sequence shown here is derived from an EMBL/GenBank/DDBJ whole genome shotgun (WGS) entry which is preliminary data.</text>
</comment>
<feature type="domain" description="DUF234" evidence="2">
    <location>
        <begin position="314"/>
        <end position="409"/>
    </location>
</feature>
<gene>
    <name evidence="3" type="ORF">D2E24_0514</name>
</gene>
<dbReference type="PANTHER" id="PTHR34704">
    <property type="entry name" value="ATPASE"/>
    <property type="match status" value="1"/>
</dbReference>
<dbReference type="SUPFAM" id="SSF52540">
    <property type="entry name" value="P-loop containing nucleoside triphosphate hydrolases"/>
    <property type="match status" value="1"/>
</dbReference>